<sequence>MRRRNLLRSRVYRYNDKGKRIASTFNQSEKMKQTYISNSNMSLESNKYIKTTNSITKINLYFSLDISCCEITEVMDDIPNNTPIDSYGNISDLFIKNVYFKNKAGNRKETICNLDIVTALTYTKWVQLYFVIFSNDNKPIPQVGDTFNVNGQTLTYSETNFKINKKDPRSAKFRLPIKGYRKEIKACENENFSYGKNIYKDNYAKATNGSGCKYDCSGNVIGTVTSRTNYPVIRSGMLDKNDGKSFRSYRDYLRNGAMISYDRSLEKNRKDKDDCNCYYKNSDGSQAGRRCSKNINTKTIYKPSNKKFQVQGAVSSSSRLDRLKLDTITGANAKCKNRGTDKRKDIHGCDPYFAGKPRFTGWIYNSKNPETVNYDKRQRPLGKPQHQKYRTNKNTVHCSNKNHKSRVEGGCCDK</sequence>
<feature type="compositionally biased region" description="Basic and acidic residues" evidence="1">
    <location>
        <begin position="405"/>
        <end position="414"/>
    </location>
</feature>
<accession>A0A6C0C0S0</accession>
<proteinExistence type="predicted"/>
<feature type="region of interest" description="Disordered" evidence="1">
    <location>
        <begin position="392"/>
        <end position="414"/>
    </location>
</feature>
<evidence type="ECO:0000256" key="1">
    <source>
        <dbReference type="SAM" id="MobiDB-lite"/>
    </source>
</evidence>
<evidence type="ECO:0000313" key="2">
    <source>
        <dbReference type="EMBL" id="QHS97374.1"/>
    </source>
</evidence>
<name>A0A6C0C0S0_9ZZZZ</name>
<organism evidence="2">
    <name type="scientific">viral metagenome</name>
    <dbReference type="NCBI Taxonomy" id="1070528"/>
    <lineage>
        <taxon>unclassified sequences</taxon>
        <taxon>metagenomes</taxon>
        <taxon>organismal metagenomes</taxon>
    </lineage>
</organism>
<dbReference type="EMBL" id="MN739294">
    <property type="protein sequence ID" value="QHS97374.1"/>
    <property type="molecule type" value="Genomic_DNA"/>
</dbReference>
<dbReference type="AlphaFoldDB" id="A0A6C0C0S0"/>
<reference evidence="2" key="1">
    <citation type="journal article" date="2020" name="Nature">
        <title>Giant virus diversity and host interactions through global metagenomics.</title>
        <authorList>
            <person name="Schulz F."/>
            <person name="Roux S."/>
            <person name="Paez-Espino D."/>
            <person name="Jungbluth S."/>
            <person name="Walsh D.A."/>
            <person name="Denef V.J."/>
            <person name="McMahon K.D."/>
            <person name="Konstantinidis K.T."/>
            <person name="Eloe-Fadrosh E.A."/>
            <person name="Kyrpides N.C."/>
            <person name="Woyke T."/>
        </authorList>
    </citation>
    <scope>NUCLEOTIDE SEQUENCE</scope>
    <source>
        <strain evidence="2">GVMAG-M-3300020169-51</strain>
    </source>
</reference>
<protein>
    <submittedName>
        <fullName evidence="2">Uncharacterized protein</fullName>
    </submittedName>
</protein>